<name>A0A2V2ZDS1_9BACI</name>
<keyword evidence="1" id="KW-1133">Transmembrane helix</keyword>
<sequence>MAAIIYTVILIVSFLFLAWKKDEAESYFPLKIIGYFILGSFAFNFNQIPFPIGFIVYLLFFRPKLNVNVKRMASVFGVLAFILVHWILPFAIHEWESRPIFIEHELGSVYTMNFQDEYEQVKQELELENNNLRLEDFEVNYVKDGSITDLSWQLLGQNGNSYNLYQIRYDIVKSRYQVTNSQLDTWLQYNRLIEADHFFENLNVLDIKEITHAKGDFSSYVIQSTGERINYAIKNRTHFFISNGEIQLLDDEQLPVEGYYISTFAIKKTGEKRDDKGNITQESFEGTESSDYLFDINIGEK</sequence>
<evidence type="ECO:0000313" key="2">
    <source>
        <dbReference type="EMBL" id="PWW17076.1"/>
    </source>
</evidence>
<dbReference type="OrthoDB" id="1747727at2"/>
<accession>A0A2V2ZDS1</accession>
<keyword evidence="1" id="KW-0472">Membrane</keyword>
<reference evidence="2 3" key="1">
    <citation type="submission" date="2018-05" db="EMBL/GenBank/DDBJ databases">
        <title>Freshwater and sediment microbial communities from various areas in North America, analyzing microbe dynamics in response to fracking.</title>
        <authorList>
            <person name="Lamendella R."/>
        </authorList>
    </citation>
    <scope>NUCLEOTIDE SEQUENCE [LARGE SCALE GENOMIC DNA]</scope>
    <source>
        <strain evidence="2 3">15_TX</strain>
    </source>
</reference>
<dbReference type="RefSeq" id="WP_110067941.1">
    <property type="nucleotide sequence ID" value="NZ_QGTW01000032.1"/>
</dbReference>
<feature type="transmembrane region" description="Helical" evidence="1">
    <location>
        <begin position="34"/>
        <end position="60"/>
    </location>
</feature>
<dbReference type="Proteomes" id="UP000247150">
    <property type="component" value="Unassembled WGS sequence"/>
</dbReference>
<evidence type="ECO:0000313" key="3">
    <source>
        <dbReference type="Proteomes" id="UP000247150"/>
    </source>
</evidence>
<organism evidence="2 3">
    <name type="scientific">Cytobacillus oceanisediminis</name>
    <dbReference type="NCBI Taxonomy" id="665099"/>
    <lineage>
        <taxon>Bacteria</taxon>
        <taxon>Bacillati</taxon>
        <taxon>Bacillota</taxon>
        <taxon>Bacilli</taxon>
        <taxon>Bacillales</taxon>
        <taxon>Bacillaceae</taxon>
        <taxon>Cytobacillus</taxon>
    </lineage>
</organism>
<keyword evidence="1" id="KW-0812">Transmembrane</keyword>
<comment type="caution">
    <text evidence="2">The sequence shown here is derived from an EMBL/GenBank/DDBJ whole genome shotgun (WGS) entry which is preliminary data.</text>
</comment>
<dbReference type="EMBL" id="QGTW01000032">
    <property type="protein sequence ID" value="PWW17076.1"/>
    <property type="molecule type" value="Genomic_DNA"/>
</dbReference>
<proteinExistence type="predicted"/>
<evidence type="ECO:0000256" key="1">
    <source>
        <dbReference type="SAM" id="Phobius"/>
    </source>
</evidence>
<feature type="transmembrane region" description="Helical" evidence="1">
    <location>
        <begin position="72"/>
        <end position="92"/>
    </location>
</feature>
<gene>
    <name evidence="2" type="ORF">DFO73_1326</name>
</gene>
<dbReference type="AlphaFoldDB" id="A0A2V2ZDS1"/>
<protein>
    <submittedName>
        <fullName evidence="2">Uncharacterized protein</fullName>
    </submittedName>
</protein>